<dbReference type="RefSeq" id="WP_379993252.1">
    <property type="nucleotide sequence ID" value="NZ_JBHSGN010000002.1"/>
</dbReference>
<dbReference type="Proteomes" id="UP001596023">
    <property type="component" value="Unassembled WGS sequence"/>
</dbReference>
<sequence>MLIITTDNNSIKAERNGSTLFVVAKNAVSYRYDSARVLLYPPDTVCISESFSKGVTMNGTPITADNIEAEFADFFEVQGGGGVTDHTLLTNRDAADQHPISAITGLTASLQALAAMQGNWLGVDFPTYADLLAYDASLAEKPADKTWTRVHADENPLGGNGNPSVYAWLRSEISPDTFENILTFQYAVYIPDTEIDPVFTAWKGDTSVRAGAGSSTAGPYS</sequence>
<protein>
    <submittedName>
        <fullName evidence="1">Uncharacterized protein</fullName>
    </submittedName>
</protein>
<reference evidence="2" key="1">
    <citation type="journal article" date="2019" name="Int. J. Syst. Evol. Microbiol.">
        <title>The Global Catalogue of Microorganisms (GCM) 10K type strain sequencing project: providing services to taxonomists for standard genome sequencing and annotation.</title>
        <authorList>
            <consortium name="The Broad Institute Genomics Platform"/>
            <consortium name="The Broad Institute Genome Sequencing Center for Infectious Disease"/>
            <person name="Wu L."/>
            <person name="Ma J."/>
        </authorList>
    </citation>
    <scope>NUCLEOTIDE SEQUENCE [LARGE SCALE GENOMIC DNA]</scope>
    <source>
        <strain evidence="2">CCUG 66188</strain>
    </source>
</reference>
<keyword evidence="2" id="KW-1185">Reference proteome</keyword>
<accession>A0ABV9KQ41</accession>
<evidence type="ECO:0000313" key="2">
    <source>
        <dbReference type="Proteomes" id="UP001596023"/>
    </source>
</evidence>
<proteinExistence type="predicted"/>
<organism evidence="1 2">
    <name type="scientific">Dysgonomonas termitidis</name>
    <dbReference type="NCBI Taxonomy" id="1516126"/>
    <lineage>
        <taxon>Bacteria</taxon>
        <taxon>Pseudomonadati</taxon>
        <taxon>Bacteroidota</taxon>
        <taxon>Bacteroidia</taxon>
        <taxon>Bacteroidales</taxon>
        <taxon>Dysgonomonadaceae</taxon>
        <taxon>Dysgonomonas</taxon>
    </lineage>
</organism>
<feature type="non-terminal residue" evidence="1">
    <location>
        <position position="221"/>
    </location>
</feature>
<dbReference type="EMBL" id="JBHSGN010000002">
    <property type="protein sequence ID" value="MFC4672068.1"/>
    <property type="molecule type" value="Genomic_DNA"/>
</dbReference>
<name>A0ABV9KQ41_9BACT</name>
<comment type="caution">
    <text evidence="1">The sequence shown here is derived from an EMBL/GenBank/DDBJ whole genome shotgun (WGS) entry which is preliminary data.</text>
</comment>
<evidence type="ECO:0000313" key="1">
    <source>
        <dbReference type="EMBL" id="MFC4672068.1"/>
    </source>
</evidence>
<gene>
    <name evidence="1" type="ORF">ACFO6W_00020</name>
</gene>